<comment type="similarity">
    <text evidence="2 9">Belongs to the G-protein coupled receptor 1 family.</text>
</comment>
<dbReference type="AlphaFoldDB" id="A0AAN8PDW1"/>
<sequence length="365" mass="41515">MMDINKTVNCTSCNSTDYVTIYQVPTEIIVLLSVLYGSISVVAIIGNFMVIWIVASSKSMQSVTNYFICNLALADIVIGFFAIPFEFQAALLQRWTLSEFMCAFCPFIHVLSVNVSVFTLTAIAVDRHRAIIYPLSQRISRSTAKMIITGIWIISSLLAAPMAIALRVGMVEEAPGHLKPFCYNIHLEDSVMLVYRLVLVTLQYLIPLAVITWAYARIAHTLWGNKAPGNAQDARDANLLRNKERVIKMLVVVVALFGICWLPLQVYNILQDIFPQINEYKYINIIWFCFDWLAMSNSCYNPFIYNYYNVSTAMSYDKGMVLLIFLSSHVLFRKNFVENSDSAFKYSTTEYTRRSEGDIGKWMGN</sequence>
<dbReference type="PROSITE" id="PS50262">
    <property type="entry name" value="G_PROTEIN_RECEP_F1_2"/>
    <property type="match status" value="1"/>
</dbReference>
<name>A0AAN8PDW1_POLSC</name>
<evidence type="ECO:0000256" key="3">
    <source>
        <dbReference type="ARBA" id="ARBA00022692"/>
    </source>
</evidence>
<dbReference type="PRINTS" id="PR00237">
    <property type="entry name" value="GPCRRHODOPSN"/>
</dbReference>
<feature type="transmembrane region" description="Helical" evidence="10">
    <location>
        <begin position="193"/>
        <end position="216"/>
    </location>
</feature>
<dbReference type="GO" id="GO:0005886">
    <property type="term" value="C:plasma membrane"/>
    <property type="evidence" value="ECO:0007669"/>
    <property type="project" value="TreeGrafter"/>
</dbReference>
<feature type="transmembrane region" description="Helical" evidence="10">
    <location>
        <begin position="67"/>
        <end position="87"/>
    </location>
</feature>
<evidence type="ECO:0000256" key="8">
    <source>
        <dbReference type="ARBA" id="ARBA00023224"/>
    </source>
</evidence>
<dbReference type="Pfam" id="PF00001">
    <property type="entry name" value="7tm_1"/>
    <property type="match status" value="1"/>
</dbReference>
<dbReference type="PROSITE" id="PS00237">
    <property type="entry name" value="G_PROTEIN_RECEP_F1_1"/>
    <property type="match status" value="1"/>
</dbReference>
<gene>
    <name evidence="12" type="ORF">RUM43_010864</name>
</gene>
<evidence type="ECO:0000256" key="2">
    <source>
        <dbReference type="ARBA" id="ARBA00010663"/>
    </source>
</evidence>
<dbReference type="InterPro" id="IPR000611">
    <property type="entry name" value="NPY_rcpt"/>
</dbReference>
<evidence type="ECO:0000256" key="5">
    <source>
        <dbReference type="ARBA" id="ARBA00023040"/>
    </source>
</evidence>
<reference evidence="12 13" key="1">
    <citation type="submission" date="2023-10" db="EMBL/GenBank/DDBJ databases">
        <title>Genomes of two closely related lineages of the louse Polyplax serrata with different host specificities.</title>
        <authorList>
            <person name="Martinu J."/>
            <person name="Tarabai H."/>
            <person name="Stefka J."/>
            <person name="Hypsa V."/>
        </authorList>
    </citation>
    <scope>NUCLEOTIDE SEQUENCE [LARGE SCALE GENOMIC DNA]</scope>
    <source>
        <strain evidence="12">HR10_N</strain>
    </source>
</reference>
<keyword evidence="6 10" id="KW-0472">Membrane</keyword>
<evidence type="ECO:0000256" key="6">
    <source>
        <dbReference type="ARBA" id="ARBA00023136"/>
    </source>
</evidence>
<feature type="transmembrane region" description="Helical" evidence="10">
    <location>
        <begin position="282"/>
        <end position="303"/>
    </location>
</feature>
<proteinExistence type="inferred from homology"/>
<dbReference type="PANTHER" id="PTHR45695">
    <property type="entry name" value="LEUCOKININ RECEPTOR-RELATED"/>
    <property type="match status" value="1"/>
</dbReference>
<keyword evidence="4 10" id="KW-1133">Transmembrane helix</keyword>
<comment type="caution">
    <text evidence="12">The sequence shown here is derived from an EMBL/GenBank/DDBJ whole genome shotgun (WGS) entry which is preliminary data.</text>
</comment>
<feature type="transmembrane region" description="Helical" evidence="10">
    <location>
        <begin position="107"/>
        <end position="125"/>
    </location>
</feature>
<keyword evidence="3 9" id="KW-0812">Transmembrane</keyword>
<dbReference type="FunFam" id="1.20.1070.10:FF:000291">
    <property type="entry name" value="Predicted protein"/>
    <property type="match status" value="1"/>
</dbReference>
<evidence type="ECO:0000256" key="9">
    <source>
        <dbReference type="RuleBase" id="RU000688"/>
    </source>
</evidence>
<protein>
    <recommendedName>
        <fullName evidence="11">G-protein coupled receptors family 1 profile domain-containing protein</fullName>
    </recommendedName>
</protein>
<dbReference type="Proteomes" id="UP001372834">
    <property type="component" value="Unassembled WGS sequence"/>
</dbReference>
<evidence type="ECO:0000259" key="11">
    <source>
        <dbReference type="PROSITE" id="PS50262"/>
    </source>
</evidence>
<dbReference type="Gene3D" id="1.20.1070.10">
    <property type="entry name" value="Rhodopsin 7-helix transmembrane proteins"/>
    <property type="match status" value="1"/>
</dbReference>
<dbReference type="EMBL" id="JAWJWE010000039">
    <property type="protein sequence ID" value="KAK6620572.1"/>
    <property type="molecule type" value="Genomic_DNA"/>
</dbReference>
<evidence type="ECO:0000256" key="10">
    <source>
        <dbReference type="SAM" id="Phobius"/>
    </source>
</evidence>
<dbReference type="PRINTS" id="PR01012">
    <property type="entry name" value="NRPEPTIDEYR"/>
</dbReference>
<dbReference type="GO" id="GO:0004983">
    <property type="term" value="F:neuropeptide Y receptor activity"/>
    <property type="evidence" value="ECO:0007669"/>
    <property type="project" value="InterPro"/>
</dbReference>
<keyword evidence="8 9" id="KW-0807">Transducer</keyword>
<keyword evidence="5 9" id="KW-0297">G-protein coupled receptor</keyword>
<dbReference type="InterPro" id="IPR000276">
    <property type="entry name" value="GPCR_Rhodpsn"/>
</dbReference>
<dbReference type="SUPFAM" id="SSF81321">
    <property type="entry name" value="Family A G protein-coupled receptor-like"/>
    <property type="match status" value="1"/>
</dbReference>
<evidence type="ECO:0000313" key="12">
    <source>
        <dbReference type="EMBL" id="KAK6620572.1"/>
    </source>
</evidence>
<dbReference type="SMART" id="SM01381">
    <property type="entry name" value="7TM_GPCR_Srsx"/>
    <property type="match status" value="1"/>
</dbReference>
<keyword evidence="7 9" id="KW-0675">Receptor</keyword>
<feature type="transmembrane region" description="Helical" evidence="10">
    <location>
        <begin position="28"/>
        <end position="55"/>
    </location>
</feature>
<dbReference type="PANTHER" id="PTHR45695:SF9">
    <property type="entry name" value="LEUCOKININ RECEPTOR"/>
    <property type="match status" value="1"/>
</dbReference>
<accession>A0AAN8PDW1</accession>
<feature type="transmembrane region" description="Helical" evidence="10">
    <location>
        <begin position="249"/>
        <end position="270"/>
    </location>
</feature>
<evidence type="ECO:0000313" key="13">
    <source>
        <dbReference type="Proteomes" id="UP001372834"/>
    </source>
</evidence>
<feature type="domain" description="G-protein coupled receptors family 1 profile" evidence="11">
    <location>
        <begin position="46"/>
        <end position="305"/>
    </location>
</feature>
<evidence type="ECO:0000256" key="4">
    <source>
        <dbReference type="ARBA" id="ARBA00022989"/>
    </source>
</evidence>
<evidence type="ECO:0000256" key="1">
    <source>
        <dbReference type="ARBA" id="ARBA00004141"/>
    </source>
</evidence>
<comment type="subcellular location">
    <subcellularLocation>
        <location evidence="1">Membrane</location>
        <topology evidence="1">Multi-pass membrane protein</topology>
    </subcellularLocation>
</comment>
<evidence type="ECO:0000256" key="7">
    <source>
        <dbReference type="ARBA" id="ARBA00023170"/>
    </source>
</evidence>
<feature type="transmembrane region" description="Helical" evidence="10">
    <location>
        <begin position="146"/>
        <end position="166"/>
    </location>
</feature>
<dbReference type="InterPro" id="IPR017452">
    <property type="entry name" value="GPCR_Rhodpsn_7TM"/>
</dbReference>
<organism evidence="12 13">
    <name type="scientific">Polyplax serrata</name>
    <name type="common">Common mouse louse</name>
    <dbReference type="NCBI Taxonomy" id="468196"/>
    <lineage>
        <taxon>Eukaryota</taxon>
        <taxon>Metazoa</taxon>
        <taxon>Ecdysozoa</taxon>
        <taxon>Arthropoda</taxon>
        <taxon>Hexapoda</taxon>
        <taxon>Insecta</taxon>
        <taxon>Pterygota</taxon>
        <taxon>Neoptera</taxon>
        <taxon>Paraneoptera</taxon>
        <taxon>Psocodea</taxon>
        <taxon>Troctomorpha</taxon>
        <taxon>Phthiraptera</taxon>
        <taxon>Anoplura</taxon>
        <taxon>Polyplacidae</taxon>
        <taxon>Polyplax</taxon>
    </lineage>
</organism>